<feature type="transmembrane region" description="Helical" evidence="1">
    <location>
        <begin position="31"/>
        <end position="53"/>
    </location>
</feature>
<gene>
    <name evidence="2" type="ORF">A2W58_00455</name>
</gene>
<protein>
    <recommendedName>
        <fullName evidence="4">PilN domain-containing protein</fullName>
    </recommendedName>
</protein>
<dbReference type="EMBL" id="MHVL01000043">
    <property type="protein sequence ID" value="OHA92613.1"/>
    <property type="molecule type" value="Genomic_DNA"/>
</dbReference>
<evidence type="ECO:0000256" key="1">
    <source>
        <dbReference type="SAM" id="Phobius"/>
    </source>
</evidence>
<evidence type="ECO:0008006" key="4">
    <source>
        <dbReference type="Google" id="ProtNLM"/>
    </source>
</evidence>
<name>A0A1G2T5S7_9BACT</name>
<comment type="caution">
    <text evidence="2">The sequence shown here is derived from an EMBL/GenBank/DDBJ whole genome shotgun (WGS) entry which is preliminary data.</text>
</comment>
<keyword evidence="1" id="KW-1133">Transmembrane helix</keyword>
<organism evidence="2 3">
    <name type="scientific">Candidatus Zambryskibacteria bacterium RIFCSPHIGHO2_02_38_10.5</name>
    <dbReference type="NCBI Taxonomy" id="1802742"/>
    <lineage>
        <taxon>Bacteria</taxon>
        <taxon>Candidatus Zambryskiibacteriota</taxon>
    </lineage>
</organism>
<dbReference type="Proteomes" id="UP000179264">
    <property type="component" value="Unassembled WGS sequence"/>
</dbReference>
<sequence length="203" mass="22694">MEPKFQTSFIPKKPIISEPGSRVAVSHSINIFSAIATIVFVLTILTSGGVFIYKNILESQILLSDKSLNAAREAFHPEKIQELIDADSRIMATKRLLEKHVAVSELLTLLQSLTVKRMRFTSLSYINKNTGLPTLSIDGEAATYNALAEQKDIFGQNEFIKNPQFSNFSLMDNGAVSVKFFTTLDPKLVSYKKYIESKSEIQI</sequence>
<evidence type="ECO:0000313" key="3">
    <source>
        <dbReference type="Proteomes" id="UP000179264"/>
    </source>
</evidence>
<reference evidence="2 3" key="1">
    <citation type="journal article" date="2016" name="Nat. Commun.">
        <title>Thousands of microbial genomes shed light on interconnected biogeochemical processes in an aquifer system.</title>
        <authorList>
            <person name="Anantharaman K."/>
            <person name="Brown C.T."/>
            <person name="Hug L.A."/>
            <person name="Sharon I."/>
            <person name="Castelle C.J."/>
            <person name="Probst A.J."/>
            <person name="Thomas B.C."/>
            <person name="Singh A."/>
            <person name="Wilkins M.J."/>
            <person name="Karaoz U."/>
            <person name="Brodie E.L."/>
            <person name="Williams K.H."/>
            <person name="Hubbard S.S."/>
            <person name="Banfield J.F."/>
        </authorList>
    </citation>
    <scope>NUCLEOTIDE SEQUENCE [LARGE SCALE GENOMIC DNA]</scope>
</reference>
<keyword evidence="1" id="KW-0472">Membrane</keyword>
<proteinExistence type="predicted"/>
<keyword evidence="1" id="KW-0812">Transmembrane</keyword>
<dbReference type="AlphaFoldDB" id="A0A1G2T5S7"/>
<evidence type="ECO:0000313" key="2">
    <source>
        <dbReference type="EMBL" id="OHA92613.1"/>
    </source>
</evidence>
<accession>A0A1G2T5S7</accession>